<evidence type="ECO:0000313" key="2">
    <source>
        <dbReference type="WBParaSite" id="TREG1_53960.1"/>
    </source>
</evidence>
<accession>A0AA85K1S7</accession>
<sequence>MCSNVELLKSTLNRVTDDPNIDVHTGYPRIDRSNDRSTDYNVRNANRLPEPGVLFSSGSTAHDHKNLLVNRYTKTIDKGNLCGASPDFHYVDELRSRLPNSKYNGSRPGAFFPWPRYMAGEKIEKLSRSLSSSSLIGIEMERRPPTNLPGPIKMAFGRAAPGYYAQRYPNEETWFNSNVLHNRVSIPRFGSPSRTLDNYEVCDTRLKQYLSELNELTEYQDKYLAHTPSVKKPVRYY</sequence>
<proteinExistence type="predicted"/>
<reference evidence="2" key="2">
    <citation type="submission" date="2023-11" db="UniProtKB">
        <authorList>
            <consortium name="WormBaseParasite"/>
        </authorList>
    </citation>
    <scope>IDENTIFICATION</scope>
</reference>
<organism evidence="1 2">
    <name type="scientific">Trichobilharzia regenti</name>
    <name type="common">Nasal bird schistosome</name>
    <dbReference type="NCBI Taxonomy" id="157069"/>
    <lineage>
        <taxon>Eukaryota</taxon>
        <taxon>Metazoa</taxon>
        <taxon>Spiralia</taxon>
        <taxon>Lophotrochozoa</taxon>
        <taxon>Platyhelminthes</taxon>
        <taxon>Trematoda</taxon>
        <taxon>Digenea</taxon>
        <taxon>Strigeidida</taxon>
        <taxon>Schistosomatoidea</taxon>
        <taxon>Schistosomatidae</taxon>
        <taxon>Trichobilharzia</taxon>
    </lineage>
</organism>
<dbReference type="WBParaSite" id="TREG1_53960.1">
    <property type="protein sequence ID" value="TREG1_53960.1"/>
    <property type="gene ID" value="TREG1_53960"/>
</dbReference>
<protein>
    <submittedName>
        <fullName evidence="2">Uncharacterized protein</fullName>
    </submittedName>
</protein>
<dbReference type="Proteomes" id="UP000050795">
    <property type="component" value="Unassembled WGS sequence"/>
</dbReference>
<keyword evidence="1" id="KW-1185">Reference proteome</keyword>
<evidence type="ECO:0000313" key="1">
    <source>
        <dbReference type="Proteomes" id="UP000050795"/>
    </source>
</evidence>
<reference evidence="1" key="1">
    <citation type="submission" date="2022-06" db="EMBL/GenBank/DDBJ databases">
        <authorList>
            <person name="Berger JAMES D."/>
            <person name="Berger JAMES D."/>
        </authorList>
    </citation>
    <scope>NUCLEOTIDE SEQUENCE [LARGE SCALE GENOMIC DNA]</scope>
</reference>
<dbReference type="AlphaFoldDB" id="A0AA85K1S7"/>
<name>A0AA85K1S7_TRIRE</name>